<dbReference type="STRING" id="240176.A8PGJ8"/>
<dbReference type="GO" id="GO:0019369">
    <property type="term" value="P:arachidonate metabolic process"/>
    <property type="evidence" value="ECO:0007669"/>
    <property type="project" value="TreeGrafter"/>
</dbReference>
<dbReference type="Gene3D" id="3.40.50.1820">
    <property type="entry name" value="alpha/beta hydrolase"/>
    <property type="match status" value="1"/>
</dbReference>
<dbReference type="VEuPathDB" id="FungiDB:CC1G_11394"/>
<sequence length="787" mass="87009">MARNWDKYSRQGLDIALAASSIGFQAAKLGTRVGFSLARGICTTAASVSTVAVDFALFGGNGVTKPVVTGAVSTAFTLAERITLAPIHLGEYITNTSLLAAHSSINVLSVFFPGSSEASFSLASFIDLVRREWKDPPGHDNLPQKQYGLTQVARAIVGWVALQGVTQEWQEKRWFKYLKEHDVKDASKHHHEHRTIKHSRVRVTSDVIFPGKGGSQIITANIGEEPTQAEKLRLRRSRSKLSMRQPSFASLIDRDVPEDTVPLAELKATLRRLSKMVLAGYGGASLLFFGVSPHSESVPKATQETKGWEEAKLATAIDASEAEAAGQPTDACHSGTTPDIFQQYSWWDILLGKHDQEIFESSLGHHDEQSTRQRLNNIKEQLKSRAVIGNEHLMPRFWVLTDYSREQVVLVIRGTMSINEIAADLTCEPEWFQPAETPPPTEDEIHHMPGKFAFPTMTSSGSTKRRGRAASVDSTPRYHVHGGMLRMAQAMGGIGKPVQLAVMEALHANPDFGRRVQVYCFAPPALTDAALSRLASKLIVSFVYSHDVVSRLSLGSIRDIRNAAMWLCEANDSPHEKDKREGYSAVTAKAREWQAGKRSPGEMEWFIATRKTLEACMQNCDMYPPGRVLWAVRDKDLHLSHQRWPDSSKDKLRLFDVLDVERVFSQLVFAKNMLTISWALSCEDILVLMSDRVIDGQCSSLAICRIVRQVDVCADDRLPGEAPTDVCTVQGTIHLIEGLAVAPSVKVVDGTLNAGTKWEFSTMVPTALNPTQRMDVFAGMQLLNSIQ</sequence>
<dbReference type="EMBL" id="AACS02000005">
    <property type="protein sequence ID" value="EAU80594.2"/>
    <property type="molecule type" value="Genomic_DNA"/>
</dbReference>
<keyword evidence="5" id="KW-1185">Reference proteome</keyword>
<dbReference type="eggNOG" id="KOG2088">
    <property type="taxonomic scope" value="Eukaryota"/>
</dbReference>
<evidence type="ECO:0000256" key="2">
    <source>
        <dbReference type="ARBA" id="ARBA00022963"/>
    </source>
</evidence>
<protein>
    <submittedName>
        <fullName evidence="4">Uncharacterized protein</fullName>
    </submittedName>
</protein>
<dbReference type="InterPro" id="IPR029058">
    <property type="entry name" value="AB_hydrolase_fold"/>
</dbReference>
<dbReference type="Proteomes" id="UP000001861">
    <property type="component" value="Unassembled WGS sequence"/>
</dbReference>
<dbReference type="HOGENOM" id="CLU_021218_0_0_1"/>
<evidence type="ECO:0000313" key="4">
    <source>
        <dbReference type="EMBL" id="EAU80594.2"/>
    </source>
</evidence>
<dbReference type="RefSeq" id="XP_001841231.2">
    <property type="nucleotide sequence ID" value="XM_001841179.2"/>
</dbReference>
<dbReference type="KEGG" id="cci:CC1G_11394"/>
<dbReference type="AlphaFoldDB" id="A8PGJ8"/>
<dbReference type="PANTHER" id="PTHR45792:SF8">
    <property type="entry name" value="DIACYLGLYCEROL LIPASE-ALPHA"/>
    <property type="match status" value="1"/>
</dbReference>
<organism evidence="4 5">
    <name type="scientific">Coprinopsis cinerea (strain Okayama-7 / 130 / ATCC MYA-4618 / FGSC 9003)</name>
    <name type="common">Inky cap fungus</name>
    <name type="synonym">Hormographiella aspergillata</name>
    <dbReference type="NCBI Taxonomy" id="240176"/>
    <lineage>
        <taxon>Eukaryota</taxon>
        <taxon>Fungi</taxon>
        <taxon>Dikarya</taxon>
        <taxon>Basidiomycota</taxon>
        <taxon>Agaricomycotina</taxon>
        <taxon>Agaricomycetes</taxon>
        <taxon>Agaricomycetidae</taxon>
        <taxon>Agaricales</taxon>
        <taxon>Agaricineae</taxon>
        <taxon>Psathyrellaceae</taxon>
        <taxon>Coprinopsis</taxon>
    </lineage>
</organism>
<dbReference type="OMA" id="EANMHMT"/>
<evidence type="ECO:0000313" key="5">
    <source>
        <dbReference type="Proteomes" id="UP000001861"/>
    </source>
</evidence>
<name>A8PGJ8_COPC7</name>
<dbReference type="GO" id="GO:0046340">
    <property type="term" value="P:diacylglycerol catabolic process"/>
    <property type="evidence" value="ECO:0007669"/>
    <property type="project" value="TreeGrafter"/>
</dbReference>
<reference evidence="4 5" key="1">
    <citation type="journal article" date="2010" name="Proc. Natl. Acad. Sci. U.S.A.">
        <title>Insights into evolution of multicellular fungi from the assembled chromosomes of the mushroom Coprinopsis cinerea (Coprinus cinereus).</title>
        <authorList>
            <person name="Stajich J.E."/>
            <person name="Wilke S.K."/>
            <person name="Ahren D."/>
            <person name="Au C.H."/>
            <person name="Birren B.W."/>
            <person name="Borodovsky M."/>
            <person name="Burns C."/>
            <person name="Canback B."/>
            <person name="Casselton L.A."/>
            <person name="Cheng C.K."/>
            <person name="Deng J."/>
            <person name="Dietrich F.S."/>
            <person name="Fargo D.C."/>
            <person name="Farman M.L."/>
            <person name="Gathman A.C."/>
            <person name="Goldberg J."/>
            <person name="Guigo R."/>
            <person name="Hoegger P.J."/>
            <person name="Hooker J.B."/>
            <person name="Huggins A."/>
            <person name="James T.Y."/>
            <person name="Kamada T."/>
            <person name="Kilaru S."/>
            <person name="Kodira C."/>
            <person name="Kues U."/>
            <person name="Kupfer D."/>
            <person name="Kwan H.S."/>
            <person name="Lomsadze A."/>
            <person name="Li W."/>
            <person name="Lilly W.W."/>
            <person name="Ma L.J."/>
            <person name="Mackey A.J."/>
            <person name="Manning G."/>
            <person name="Martin F."/>
            <person name="Muraguchi H."/>
            <person name="Natvig D.O."/>
            <person name="Palmerini H."/>
            <person name="Ramesh M.A."/>
            <person name="Rehmeyer C.J."/>
            <person name="Roe B.A."/>
            <person name="Shenoy N."/>
            <person name="Stanke M."/>
            <person name="Ter-Hovhannisyan V."/>
            <person name="Tunlid A."/>
            <person name="Velagapudi R."/>
            <person name="Vision T.J."/>
            <person name="Zeng Q."/>
            <person name="Zolan M.E."/>
            <person name="Pukkila P.J."/>
        </authorList>
    </citation>
    <scope>NUCLEOTIDE SEQUENCE [LARGE SCALE GENOMIC DNA]</scope>
    <source>
        <strain evidence="5">Okayama-7 / 130 / ATCC MYA-4618 / FGSC 9003</strain>
    </source>
</reference>
<evidence type="ECO:0000256" key="1">
    <source>
        <dbReference type="ARBA" id="ARBA00022801"/>
    </source>
</evidence>
<proteinExistence type="predicted"/>
<comment type="caution">
    <text evidence="4">The sequence shown here is derived from an EMBL/GenBank/DDBJ whole genome shotgun (WGS) entry which is preliminary data.</text>
</comment>
<gene>
    <name evidence="4" type="ORF">CC1G_11394</name>
</gene>
<dbReference type="GO" id="GO:0016298">
    <property type="term" value="F:lipase activity"/>
    <property type="evidence" value="ECO:0007669"/>
    <property type="project" value="TreeGrafter"/>
</dbReference>
<dbReference type="GeneID" id="6017908"/>
<keyword evidence="3" id="KW-0443">Lipid metabolism</keyword>
<evidence type="ECO:0000256" key="3">
    <source>
        <dbReference type="ARBA" id="ARBA00023098"/>
    </source>
</evidence>
<dbReference type="PANTHER" id="PTHR45792">
    <property type="entry name" value="DIACYLGLYCEROL LIPASE HOMOLOG-RELATED"/>
    <property type="match status" value="1"/>
</dbReference>
<dbReference type="InParanoid" id="A8PGJ8"/>
<accession>A8PGJ8</accession>
<keyword evidence="2" id="KW-0442">Lipid degradation</keyword>
<keyword evidence="1" id="KW-0378">Hydrolase</keyword>
<dbReference type="InterPro" id="IPR052214">
    <property type="entry name" value="DAG_Lipase-Related"/>
</dbReference>
<dbReference type="SUPFAM" id="SSF53474">
    <property type="entry name" value="alpha/beta-Hydrolases"/>
    <property type="match status" value="1"/>
</dbReference>
<dbReference type="OrthoDB" id="438440at2759"/>